<dbReference type="RefSeq" id="WP_048094810.1">
    <property type="nucleotide sequence ID" value="NZ_CP011267.1"/>
</dbReference>
<dbReference type="InterPro" id="IPR004680">
    <property type="entry name" value="Cit_transptr-like_dom"/>
</dbReference>
<dbReference type="AlphaFoldDB" id="A0A0F7IGA1"/>
<evidence type="ECO:0000313" key="10">
    <source>
        <dbReference type="Proteomes" id="UP000034723"/>
    </source>
</evidence>
<evidence type="ECO:0000256" key="5">
    <source>
        <dbReference type="ARBA" id="ARBA00022989"/>
    </source>
</evidence>
<evidence type="ECO:0000256" key="4">
    <source>
        <dbReference type="ARBA" id="ARBA00022692"/>
    </source>
</evidence>
<evidence type="ECO:0000256" key="2">
    <source>
        <dbReference type="ARBA" id="ARBA00022448"/>
    </source>
</evidence>
<evidence type="ECO:0000256" key="6">
    <source>
        <dbReference type="ARBA" id="ARBA00023136"/>
    </source>
</evidence>
<sequence length="242" mass="26312">MNRVGRNAPLVVFVFLLAVISIAFPEKVREYPGFVDWRAVSGLAGLLVITTGLRESDYLSEIAEKLAKSSGTERGIVLRLCLLSALLGATVTNDAAILVVVPITVSLSGVVDVRRAVTLEAISANAGSTLTPIGNPQNLLLWHQWGVSFTEFVASMLLPFLIQMLVLLALVTSVSGRSVVVRDGEFTVDRRLAASSFILLILFVASLELRMHHSLALVVLFYAIFFRRVLRPPTGLSYSCSR</sequence>
<dbReference type="PANTHER" id="PTHR43302">
    <property type="entry name" value="TRANSPORTER ARSB-RELATED"/>
    <property type="match status" value="1"/>
</dbReference>
<proteinExistence type="predicted"/>
<dbReference type="GeneID" id="24803370"/>
<dbReference type="Proteomes" id="UP000034723">
    <property type="component" value="Chromosome"/>
</dbReference>
<dbReference type="PANTHER" id="PTHR43302:SF5">
    <property type="entry name" value="TRANSPORTER ARSB-RELATED"/>
    <property type="match status" value="1"/>
</dbReference>
<evidence type="ECO:0000313" key="9">
    <source>
        <dbReference type="EMBL" id="AKG91879.1"/>
    </source>
</evidence>
<keyword evidence="4 7" id="KW-0812">Transmembrane</keyword>
<evidence type="ECO:0000259" key="8">
    <source>
        <dbReference type="Pfam" id="PF03600"/>
    </source>
</evidence>
<dbReference type="FunCoup" id="A0A0F7IGA1">
    <property type="interactions" value="2"/>
</dbReference>
<evidence type="ECO:0000256" key="7">
    <source>
        <dbReference type="SAM" id="Phobius"/>
    </source>
</evidence>
<dbReference type="STRING" id="113653.GAH_00788"/>
<dbReference type="OrthoDB" id="86089at2157"/>
<feature type="domain" description="Citrate transporter-like" evidence="8">
    <location>
        <begin position="12"/>
        <end position="217"/>
    </location>
</feature>
<dbReference type="Pfam" id="PF03600">
    <property type="entry name" value="CitMHS"/>
    <property type="match status" value="1"/>
</dbReference>
<dbReference type="PATRIC" id="fig|113653.22.peg.788"/>
<dbReference type="KEGG" id="gah:GAH_00788"/>
<keyword evidence="2" id="KW-0813">Transport</keyword>
<organism evidence="9 10">
    <name type="scientific">Geoglobus ahangari</name>
    <dbReference type="NCBI Taxonomy" id="113653"/>
    <lineage>
        <taxon>Archaea</taxon>
        <taxon>Methanobacteriati</taxon>
        <taxon>Methanobacteriota</taxon>
        <taxon>Archaeoglobi</taxon>
        <taxon>Archaeoglobales</taxon>
        <taxon>Archaeoglobaceae</taxon>
        <taxon>Geoglobus</taxon>
    </lineage>
</organism>
<evidence type="ECO:0000256" key="3">
    <source>
        <dbReference type="ARBA" id="ARBA00022475"/>
    </source>
</evidence>
<feature type="transmembrane region" description="Helical" evidence="7">
    <location>
        <begin position="192"/>
        <end position="207"/>
    </location>
</feature>
<reference evidence="9 10" key="1">
    <citation type="submission" date="2015-04" db="EMBL/GenBank/DDBJ databases">
        <title>The complete genome sequence of the hyperthermophilic, obligate iron-reducing archaeon Geoglobus ahangari strain 234T.</title>
        <authorList>
            <person name="Manzella M.P."/>
            <person name="Holmes D.E."/>
            <person name="Rocheleau J.M."/>
            <person name="Chung A."/>
            <person name="Reguera G."/>
            <person name="Kashefi K."/>
        </authorList>
    </citation>
    <scope>NUCLEOTIDE SEQUENCE [LARGE SCALE GENOMIC DNA]</scope>
    <source>
        <strain evidence="9 10">234</strain>
    </source>
</reference>
<keyword evidence="3" id="KW-1003">Cell membrane</keyword>
<feature type="transmembrane region" description="Helical" evidence="7">
    <location>
        <begin position="213"/>
        <end position="230"/>
    </location>
</feature>
<comment type="subcellular location">
    <subcellularLocation>
        <location evidence="1">Cell membrane</location>
        <topology evidence="1">Multi-pass membrane protein</topology>
    </subcellularLocation>
</comment>
<dbReference type="EMBL" id="CP011267">
    <property type="protein sequence ID" value="AKG91879.1"/>
    <property type="molecule type" value="Genomic_DNA"/>
</dbReference>
<feature type="transmembrane region" description="Helical" evidence="7">
    <location>
        <begin position="152"/>
        <end position="171"/>
    </location>
</feature>
<evidence type="ECO:0000256" key="1">
    <source>
        <dbReference type="ARBA" id="ARBA00004651"/>
    </source>
</evidence>
<feature type="transmembrane region" description="Helical" evidence="7">
    <location>
        <begin position="76"/>
        <end position="105"/>
    </location>
</feature>
<keyword evidence="5 7" id="KW-1133">Transmembrane helix</keyword>
<keyword evidence="6 7" id="KW-0472">Membrane</keyword>
<gene>
    <name evidence="9" type="ORF">GAH_00788</name>
</gene>
<dbReference type="GO" id="GO:0055085">
    <property type="term" value="P:transmembrane transport"/>
    <property type="evidence" value="ECO:0007669"/>
    <property type="project" value="InterPro"/>
</dbReference>
<dbReference type="GO" id="GO:0005886">
    <property type="term" value="C:plasma membrane"/>
    <property type="evidence" value="ECO:0007669"/>
    <property type="project" value="UniProtKB-SubCell"/>
</dbReference>
<dbReference type="InParanoid" id="A0A0F7IGA1"/>
<feature type="transmembrane region" description="Helical" evidence="7">
    <location>
        <begin position="35"/>
        <end position="55"/>
    </location>
</feature>
<accession>A0A0F7IGA1</accession>
<name>A0A0F7IGA1_9EURY</name>
<protein>
    <submittedName>
        <fullName evidence="9">Citrate transporter</fullName>
    </submittedName>
</protein>
<keyword evidence="10" id="KW-1185">Reference proteome</keyword>
<dbReference type="HOGENOM" id="CLU_063025_1_0_2"/>